<keyword evidence="3" id="KW-1185">Reference proteome</keyword>
<feature type="transmembrane region" description="Helical" evidence="1">
    <location>
        <begin position="6"/>
        <end position="29"/>
    </location>
</feature>
<evidence type="ECO:0000256" key="1">
    <source>
        <dbReference type="SAM" id="Phobius"/>
    </source>
</evidence>
<evidence type="ECO:0000313" key="3">
    <source>
        <dbReference type="Proteomes" id="UP000182471"/>
    </source>
</evidence>
<proteinExistence type="predicted"/>
<keyword evidence="1" id="KW-0812">Transmembrane</keyword>
<dbReference type="EMBL" id="FOGW01000025">
    <property type="protein sequence ID" value="SES06201.1"/>
    <property type="molecule type" value="Genomic_DNA"/>
</dbReference>
<protein>
    <submittedName>
        <fullName evidence="2">Uncharacterized protein</fullName>
    </submittedName>
</protein>
<keyword evidence="1" id="KW-0472">Membrane</keyword>
<evidence type="ECO:0000313" key="2">
    <source>
        <dbReference type="EMBL" id="SES06201.1"/>
    </source>
</evidence>
<organism evidence="2 3">
    <name type="scientific">Lachnobacterium bovis</name>
    <dbReference type="NCBI Taxonomy" id="140626"/>
    <lineage>
        <taxon>Bacteria</taxon>
        <taxon>Bacillati</taxon>
        <taxon>Bacillota</taxon>
        <taxon>Clostridia</taxon>
        <taxon>Lachnospirales</taxon>
        <taxon>Lachnospiraceae</taxon>
        <taxon>Lachnobacterium</taxon>
    </lineage>
</organism>
<feature type="transmembrane region" description="Helical" evidence="1">
    <location>
        <begin position="41"/>
        <end position="62"/>
    </location>
</feature>
<dbReference type="Proteomes" id="UP000182471">
    <property type="component" value="Unassembled WGS sequence"/>
</dbReference>
<reference evidence="3" key="1">
    <citation type="submission" date="2016-10" db="EMBL/GenBank/DDBJ databases">
        <authorList>
            <person name="Varghese N."/>
            <person name="Submissions S."/>
        </authorList>
    </citation>
    <scope>NUCLEOTIDE SEQUENCE [LARGE SCALE GENOMIC DNA]</scope>
    <source>
        <strain evidence="3">S1b</strain>
    </source>
</reference>
<dbReference type="AlphaFoldDB" id="A0A1H9UAA9"/>
<sequence length="66" mass="7823">MRDESLNIVLIIFGLIVLGNFIIVVPYRILLEKNKEKAKKFLHISLPIIELSILIVIVWYFINKKW</sequence>
<dbReference type="RefSeq" id="WP_074730879.1">
    <property type="nucleotide sequence ID" value="NZ_FOGW01000025.1"/>
</dbReference>
<keyword evidence="1" id="KW-1133">Transmembrane helix</keyword>
<accession>A0A1H9UAA9</accession>
<gene>
    <name evidence="2" type="ORF">SAMN02910429_02006</name>
</gene>
<name>A0A1H9UAA9_9FIRM</name>